<dbReference type="Gene3D" id="2.30.30.40">
    <property type="entry name" value="SH3 Domains"/>
    <property type="match status" value="1"/>
</dbReference>
<sequence length="236" mass="27015">MHMEEVPNSKVLNCWNQIGIAGDRSCPELKTHIHCQNCPVYSWAGRSLLEREAPQEYIDEWTNLLSKEKSEKSLEVGHRIVSIKTITVGIFRLGQEWLALSAQLIKEVMPISTIHTLPHRSNNIFLGLVSLRGEVQICISLKEFLGIETADGDRQKISPVIYERMVVVEKLGNPWVFPVDEIYGMHRIHPMELGNVPATLSKMPENYTQGLFNWKNQKVSYLDDELLFYALSKKVL</sequence>
<evidence type="ECO:0000256" key="2">
    <source>
        <dbReference type="ARBA" id="ARBA00021483"/>
    </source>
</evidence>
<dbReference type="RefSeq" id="WP_229487190.1">
    <property type="nucleotide sequence ID" value="NZ_JAIVFQ010000046.1"/>
</dbReference>
<evidence type="ECO:0000313" key="5">
    <source>
        <dbReference type="EMBL" id="MCC5602222.1"/>
    </source>
</evidence>
<accession>A0ABS8IDG3</accession>
<dbReference type="InterPro" id="IPR036061">
    <property type="entry name" value="CheW-like_dom_sf"/>
</dbReference>
<protein>
    <recommendedName>
        <fullName evidence="2">Chemotaxis protein CheW</fullName>
    </recommendedName>
</protein>
<evidence type="ECO:0000256" key="1">
    <source>
        <dbReference type="ARBA" id="ARBA00004496"/>
    </source>
</evidence>
<dbReference type="Pfam" id="PF01584">
    <property type="entry name" value="CheW"/>
    <property type="match status" value="1"/>
</dbReference>
<organism evidence="5 6">
    <name type="scientific">Nostoc favosum CHAB5714</name>
    <dbReference type="NCBI Taxonomy" id="2780399"/>
    <lineage>
        <taxon>Bacteria</taxon>
        <taxon>Bacillati</taxon>
        <taxon>Cyanobacteriota</taxon>
        <taxon>Cyanophyceae</taxon>
        <taxon>Nostocales</taxon>
        <taxon>Nostocaceae</taxon>
        <taxon>Nostoc</taxon>
        <taxon>Nostoc favosum</taxon>
    </lineage>
</organism>
<proteinExistence type="predicted"/>
<comment type="caution">
    <text evidence="5">The sequence shown here is derived from an EMBL/GenBank/DDBJ whole genome shotgun (WGS) entry which is preliminary data.</text>
</comment>
<dbReference type="Proteomes" id="UP001199525">
    <property type="component" value="Unassembled WGS sequence"/>
</dbReference>
<comment type="subcellular location">
    <subcellularLocation>
        <location evidence="1">Cytoplasm</location>
    </subcellularLocation>
</comment>
<dbReference type="Gene3D" id="2.40.50.180">
    <property type="entry name" value="CheA-289, Domain 4"/>
    <property type="match status" value="1"/>
</dbReference>
<dbReference type="SMART" id="SM00260">
    <property type="entry name" value="CheW"/>
    <property type="match status" value="1"/>
</dbReference>
<evidence type="ECO:0000313" key="6">
    <source>
        <dbReference type="Proteomes" id="UP001199525"/>
    </source>
</evidence>
<feature type="domain" description="CheW-like" evidence="4">
    <location>
        <begin position="85"/>
        <end position="233"/>
    </location>
</feature>
<dbReference type="PROSITE" id="PS50851">
    <property type="entry name" value="CHEW"/>
    <property type="match status" value="1"/>
</dbReference>
<evidence type="ECO:0000256" key="3">
    <source>
        <dbReference type="ARBA" id="ARBA00022490"/>
    </source>
</evidence>
<dbReference type="SUPFAM" id="SSF50341">
    <property type="entry name" value="CheW-like"/>
    <property type="match status" value="1"/>
</dbReference>
<keyword evidence="6" id="KW-1185">Reference proteome</keyword>
<dbReference type="InterPro" id="IPR002545">
    <property type="entry name" value="CheW-lke_dom"/>
</dbReference>
<gene>
    <name evidence="5" type="ORF">LC586_24230</name>
</gene>
<dbReference type="PANTHER" id="PTHR22617:SF45">
    <property type="entry name" value="CHEMOTAXIS PROTEIN CHEW"/>
    <property type="match status" value="1"/>
</dbReference>
<evidence type="ECO:0000259" key="4">
    <source>
        <dbReference type="PROSITE" id="PS50851"/>
    </source>
</evidence>
<dbReference type="EMBL" id="JAIVFQ010000046">
    <property type="protein sequence ID" value="MCC5602222.1"/>
    <property type="molecule type" value="Genomic_DNA"/>
</dbReference>
<dbReference type="InterPro" id="IPR039315">
    <property type="entry name" value="CheW"/>
</dbReference>
<keyword evidence="3" id="KW-0963">Cytoplasm</keyword>
<reference evidence="5 6" key="1">
    <citation type="journal article" date="2021" name="Microorganisms">
        <title>Genome Evolution of Filamentous Cyanobacterium Nostoc Species: From Facultative Symbiosis to Free Living.</title>
        <authorList>
            <person name="Huo D."/>
            <person name="Li H."/>
            <person name="Cai F."/>
            <person name="Guo X."/>
            <person name="Qiao Z."/>
            <person name="Wang W."/>
            <person name="Yu G."/>
            <person name="Li R."/>
        </authorList>
    </citation>
    <scope>NUCLEOTIDE SEQUENCE [LARGE SCALE GENOMIC DNA]</scope>
    <source>
        <strain evidence="5 6">CHAB 5714</strain>
    </source>
</reference>
<dbReference type="PANTHER" id="PTHR22617">
    <property type="entry name" value="CHEMOTAXIS SENSOR HISTIDINE KINASE-RELATED"/>
    <property type="match status" value="1"/>
</dbReference>
<name>A0ABS8IDG3_9NOSO</name>